<dbReference type="GO" id="GO:0048731">
    <property type="term" value="P:system development"/>
    <property type="evidence" value="ECO:0007669"/>
    <property type="project" value="UniProtKB-ARBA"/>
</dbReference>
<dbReference type="PRINTS" id="PR00632">
    <property type="entry name" value="SONICHHOG"/>
</dbReference>
<keyword evidence="5" id="KW-1185">Reference proteome</keyword>
<dbReference type="GO" id="GO:0010468">
    <property type="term" value="P:regulation of gene expression"/>
    <property type="evidence" value="ECO:0007669"/>
    <property type="project" value="TreeGrafter"/>
</dbReference>
<dbReference type="EMBL" id="CAJNOR010002873">
    <property type="protein sequence ID" value="CAF1351242.1"/>
    <property type="molecule type" value="Genomic_DNA"/>
</dbReference>
<keyword evidence="1" id="KW-0217">Developmental protein</keyword>
<dbReference type="GO" id="GO:0005615">
    <property type="term" value="C:extracellular space"/>
    <property type="evidence" value="ECO:0007669"/>
    <property type="project" value="TreeGrafter"/>
</dbReference>
<dbReference type="GO" id="GO:0001708">
    <property type="term" value="P:cell fate specification"/>
    <property type="evidence" value="ECO:0007669"/>
    <property type="project" value="TreeGrafter"/>
</dbReference>
<dbReference type="Pfam" id="PF01079">
    <property type="entry name" value="Hint"/>
    <property type="match status" value="1"/>
</dbReference>
<gene>
    <name evidence="4" type="ORF">XAT740_LOCUS31493</name>
</gene>
<dbReference type="CDD" id="cd00081">
    <property type="entry name" value="Hint"/>
    <property type="match status" value="1"/>
</dbReference>
<comment type="caution">
    <text evidence="4">The sequence shown here is derived from an EMBL/GenBank/DDBJ whole genome shotgun (WGS) entry which is preliminary data.</text>
</comment>
<protein>
    <recommendedName>
        <fullName evidence="3">Hedgehog protein Hint domain-containing protein</fullName>
    </recommendedName>
</protein>
<feature type="chain" id="PRO_5032782039" description="Hedgehog protein Hint domain-containing protein" evidence="2">
    <location>
        <begin position="24"/>
        <end position="341"/>
    </location>
</feature>
<dbReference type="InterPro" id="IPR036844">
    <property type="entry name" value="Hint_dom_sf"/>
</dbReference>
<dbReference type="GO" id="GO:0007267">
    <property type="term" value="P:cell-cell signaling"/>
    <property type="evidence" value="ECO:0007669"/>
    <property type="project" value="InterPro"/>
</dbReference>
<dbReference type="PANTHER" id="PTHR11889">
    <property type="entry name" value="HEDGEHOG"/>
    <property type="match status" value="1"/>
</dbReference>
<dbReference type="InterPro" id="IPR006141">
    <property type="entry name" value="Intein_N"/>
</dbReference>
<keyword evidence="2" id="KW-0732">Signal</keyword>
<dbReference type="GO" id="GO:0005509">
    <property type="term" value="F:calcium ion binding"/>
    <property type="evidence" value="ECO:0007669"/>
    <property type="project" value="TreeGrafter"/>
</dbReference>
<evidence type="ECO:0000256" key="2">
    <source>
        <dbReference type="SAM" id="SignalP"/>
    </source>
</evidence>
<organism evidence="4 5">
    <name type="scientific">Adineta ricciae</name>
    <name type="common">Rotifer</name>
    <dbReference type="NCBI Taxonomy" id="249248"/>
    <lineage>
        <taxon>Eukaryota</taxon>
        <taxon>Metazoa</taxon>
        <taxon>Spiralia</taxon>
        <taxon>Gnathifera</taxon>
        <taxon>Rotifera</taxon>
        <taxon>Eurotatoria</taxon>
        <taxon>Bdelloidea</taxon>
        <taxon>Adinetida</taxon>
        <taxon>Adinetidae</taxon>
        <taxon>Adineta</taxon>
    </lineage>
</organism>
<dbReference type="Gene3D" id="2.170.16.10">
    <property type="entry name" value="Hedgehog/Intein (Hint) domain"/>
    <property type="match status" value="1"/>
</dbReference>
<dbReference type="GO" id="GO:0016539">
    <property type="term" value="P:intein-mediated protein splicing"/>
    <property type="evidence" value="ECO:0007669"/>
    <property type="project" value="InterPro"/>
</dbReference>
<dbReference type="PANTHER" id="PTHR11889:SF31">
    <property type="entry name" value="PROTEIN HEDGEHOG"/>
    <property type="match status" value="1"/>
</dbReference>
<evidence type="ECO:0000313" key="5">
    <source>
        <dbReference type="Proteomes" id="UP000663828"/>
    </source>
</evidence>
<reference evidence="4" key="1">
    <citation type="submission" date="2021-02" db="EMBL/GenBank/DDBJ databases">
        <authorList>
            <person name="Nowell W R."/>
        </authorList>
    </citation>
    <scope>NUCLEOTIDE SEQUENCE</scope>
</reference>
<feature type="domain" description="Hedgehog protein Hint" evidence="3">
    <location>
        <begin position="106"/>
        <end position="324"/>
    </location>
</feature>
<dbReference type="PROSITE" id="PS50817">
    <property type="entry name" value="INTEIN_N_TER"/>
    <property type="match status" value="1"/>
</dbReference>
<sequence>MMNNHRVLYLTILVLSQFDLTISATPNCPVEADPTTILSCVAIDAVGLVQATKGNIRAFCTMAERFMECLKTKTRGCIGEDFVRGSLSELIELSQKCCVNRGERMSEECPFVSKPQCFFMNDMAQSPNGIHIPIKDLRIGEKVLAIDHNDRIVPTEIVSFLHYENNSQGTSDFSFLPLNYFHSFPIVAFFYIFTLETGHQISVTSDHLLYVGNRTYVQARFVDSKQHHLYIIGRNDRLQASRIRKIDVQLKQGYATPITQHGTLIVNDVGASCYSSIYHQNLGHMAMAPLRWYHNAKQLFGMTNPSSINTNGIHWYPKTLNNMLHMFRPLANVFTSTMGTI</sequence>
<name>A0A815HE82_ADIRI</name>
<dbReference type="Proteomes" id="UP000663828">
    <property type="component" value="Unassembled WGS sequence"/>
</dbReference>
<dbReference type="InterPro" id="IPR001657">
    <property type="entry name" value="Hedgehog"/>
</dbReference>
<evidence type="ECO:0000313" key="4">
    <source>
        <dbReference type="EMBL" id="CAF1351242.1"/>
    </source>
</evidence>
<evidence type="ECO:0000256" key="1">
    <source>
        <dbReference type="ARBA" id="ARBA00022473"/>
    </source>
</evidence>
<dbReference type="InterPro" id="IPR001767">
    <property type="entry name" value="Hedgehog_Hint"/>
</dbReference>
<evidence type="ECO:0000259" key="3">
    <source>
        <dbReference type="Pfam" id="PF01079"/>
    </source>
</evidence>
<dbReference type="AlphaFoldDB" id="A0A815HE82"/>
<proteinExistence type="predicted"/>
<dbReference type="SUPFAM" id="SSF51294">
    <property type="entry name" value="Hedgehog/intein (Hint) domain"/>
    <property type="match status" value="1"/>
</dbReference>
<dbReference type="GO" id="GO:0016540">
    <property type="term" value="P:protein autoprocessing"/>
    <property type="evidence" value="ECO:0007669"/>
    <property type="project" value="InterPro"/>
</dbReference>
<dbReference type="InterPro" id="IPR050387">
    <property type="entry name" value="Hedgehog_Signaling"/>
</dbReference>
<accession>A0A815HE82</accession>
<feature type="signal peptide" evidence="2">
    <location>
        <begin position="1"/>
        <end position="23"/>
    </location>
</feature>
<dbReference type="GO" id="GO:0007224">
    <property type="term" value="P:smoothened signaling pathway"/>
    <property type="evidence" value="ECO:0007669"/>
    <property type="project" value="TreeGrafter"/>
</dbReference>
<dbReference type="GO" id="GO:0005113">
    <property type="term" value="F:patched binding"/>
    <property type="evidence" value="ECO:0007669"/>
    <property type="project" value="TreeGrafter"/>
</dbReference>